<dbReference type="AlphaFoldDB" id="A0ABD0VND8"/>
<protein>
    <submittedName>
        <fullName evidence="3">Uncharacterized protein</fullName>
    </submittedName>
</protein>
<evidence type="ECO:0000313" key="4">
    <source>
        <dbReference type="Proteomes" id="UP001552299"/>
    </source>
</evidence>
<comment type="caution">
    <text evidence="3">The sequence shown here is derived from an EMBL/GenBank/DDBJ whole genome shotgun (WGS) entry which is preliminary data.</text>
</comment>
<evidence type="ECO:0000256" key="1">
    <source>
        <dbReference type="SAM" id="MobiDB-lite"/>
    </source>
</evidence>
<organism evidence="3 4">
    <name type="scientific">Dendrobium thyrsiflorum</name>
    <name type="common">Pinecone-like raceme dendrobium</name>
    <name type="synonym">Orchid</name>
    <dbReference type="NCBI Taxonomy" id="117978"/>
    <lineage>
        <taxon>Eukaryota</taxon>
        <taxon>Viridiplantae</taxon>
        <taxon>Streptophyta</taxon>
        <taxon>Embryophyta</taxon>
        <taxon>Tracheophyta</taxon>
        <taxon>Spermatophyta</taxon>
        <taxon>Magnoliopsida</taxon>
        <taxon>Liliopsida</taxon>
        <taxon>Asparagales</taxon>
        <taxon>Orchidaceae</taxon>
        <taxon>Epidendroideae</taxon>
        <taxon>Malaxideae</taxon>
        <taxon>Dendrobiinae</taxon>
        <taxon>Dendrobium</taxon>
    </lineage>
</organism>
<reference evidence="3 4" key="1">
    <citation type="journal article" date="2024" name="Plant Biotechnol. J.">
        <title>Dendrobium thyrsiflorum genome and its molecular insights into genes involved in important horticultural traits.</title>
        <authorList>
            <person name="Chen B."/>
            <person name="Wang J.Y."/>
            <person name="Zheng P.J."/>
            <person name="Li K.L."/>
            <person name="Liang Y.M."/>
            <person name="Chen X.F."/>
            <person name="Zhang C."/>
            <person name="Zhao X."/>
            <person name="He X."/>
            <person name="Zhang G.Q."/>
            <person name="Liu Z.J."/>
            <person name="Xu Q."/>
        </authorList>
    </citation>
    <scope>NUCLEOTIDE SEQUENCE [LARGE SCALE GENOMIC DNA]</scope>
    <source>
        <strain evidence="3">GZMU011</strain>
    </source>
</reference>
<feature type="region of interest" description="Disordered" evidence="1">
    <location>
        <begin position="1"/>
        <end position="75"/>
    </location>
</feature>
<accession>A0ABD0VND8</accession>
<dbReference type="EMBL" id="JANQDX010000005">
    <property type="protein sequence ID" value="KAL0924156.1"/>
    <property type="molecule type" value="Genomic_DNA"/>
</dbReference>
<name>A0ABD0VND8_DENTH</name>
<evidence type="ECO:0000313" key="3">
    <source>
        <dbReference type="EMBL" id="KAL0924156.1"/>
    </source>
</evidence>
<keyword evidence="2" id="KW-1133">Transmembrane helix</keyword>
<dbReference type="Proteomes" id="UP001552299">
    <property type="component" value="Unassembled WGS sequence"/>
</dbReference>
<gene>
    <name evidence="3" type="ORF">M5K25_004965</name>
</gene>
<proteinExistence type="predicted"/>
<keyword evidence="2" id="KW-0812">Transmembrane</keyword>
<keyword evidence="4" id="KW-1185">Reference proteome</keyword>
<evidence type="ECO:0000256" key="2">
    <source>
        <dbReference type="SAM" id="Phobius"/>
    </source>
</evidence>
<feature type="compositionally biased region" description="Basic and acidic residues" evidence="1">
    <location>
        <begin position="27"/>
        <end position="36"/>
    </location>
</feature>
<feature type="transmembrane region" description="Helical" evidence="2">
    <location>
        <begin position="149"/>
        <end position="169"/>
    </location>
</feature>
<keyword evidence="2" id="KW-0472">Membrane</keyword>
<sequence>MEPVITGGARVTQGGSHVRKSGGWSRPEVRRSEASRRLVRPGPGHGSGSSPSESQRQRRQSVQLGHRSDRRQVGLLQPEQVRSAAGWSLGVGCLSRRQDEEQRRRRVWMESGEDGFRLLPHAGRASVFFRPRVGILLSPSVFGGVRRRLLLRIFISGFNLLGPGFWFFVFSSHSVRLRLCLFFVFREAFGAIDARFVRSITFNVMRPLILWSSDELRNEGINSKRMVGGVMMNPIKIPRFRHPGPSWSMVYLVRGGSRPNLTEGSLSAAMSCFVQWYLRAPSHNRLSCGAIWRQNRRLEDTYHVLTGKRLFENGS</sequence>